<evidence type="ECO:0000313" key="2">
    <source>
        <dbReference type="EMBL" id="JAT22916.1"/>
    </source>
</evidence>
<evidence type="ECO:0000256" key="1">
    <source>
        <dbReference type="SAM" id="SignalP"/>
    </source>
</evidence>
<name>A0A1B6LGT9_9HEMI</name>
<protein>
    <recommendedName>
        <fullName evidence="3">Lipocalin/cytosolic fatty-acid binding domain-containing protein</fullName>
    </recommendedName>
</protein>
<keyword evidence="1" id="KW-0732">Signal</keyword>
<feature type="chain" id="PRO_5008587421" description="Lipocalin/cytosolic fatty-acid binding domain-containing protein" evidence="1">
    <location>
        <begin position="24"/>
        <end position="187"/>
    </location>
</feature>
<organism evidence="2">
    <name type="scientific">Graphocephala atropunctata</name>
    <dbReference type="NCBI Taxonomy" id="36148"/>
    <lineage>
        <taxon>Eukaryota</taxon>
        <taxon>Metazoa</taxon>
        <taxon>Ecdysozoa</taxon>
        <taxon>Arthropoda</taxon>
        <taxon>Hexapoda</taxon>
        <taxon>Insecta</taxon>
        <taxon>Pterygota</taxon>
        <taxon>Neoptera</taxon>
        <taxon>Paraneoptera</taxon>
        <taxon>Hemiptera</taxon>
        <taxon>Auchenorrhyncha</taxon>
        <taxon>Membracoidea</taxon>
        <taxon>Cicadellidae</taxon>
        <taxon>Cicadellinae</taxon>
        <taxon>Cicadellini</taxon>
        <taxon>Graphocephala</taxon>
    </lineage>
</organism>
<evidence type="ECO:0008006" key="3">
    <source>
        <dbReference type="Google" id="ProtNLM"/>
    </source>
</evidence>
<gene>
    <name evidence="2" type="ORF">g.54533</name>
</gene>
<dbReference type="AlphaFoldDB" id="A0A1B6LGT9"/>
<sequence>MAYIRVLVVVACVASTLVSEISTNKCDPKVIQCIKDVNGGKSPANLLTSLNMLWNKYYSICLYSEAIVKKQPVTCITTKFSMLSSIDKYIDKYCKTMKEVKYKTQFVRSEGAFSILGYEGVDYKAYPIHIGKFCITLYVCSPAGADESHSTIYCLSSNFDKKEIEEGKAKLAKCNIDDVIPMCQQKC</sequence>
<accession>A0A1B6LGT9</accession>
<proteinExistence type="predicted"/>
<reference evidence="2" key="1">
    <citation type="submission" date="2015-11" db="EMBL/GenBank/DDBJ databases">
        <title>De novo transcriptome assembly of four potential Pierce s Disease insect vectors from Arizona vineyards.</title>
        <authorList>
            <person name="Tassone E.E."/>
        </authorList>
    </citation>
    <scope>NUCLEOTIDE SEQUENCE</scope>
</reference>
<feature type="signal peptide" evidence="1">
    <location>
        <begin position="1"/>
        <end position="23"/>
    </location>
</feature>
<dbReference type="EMBL" id="GEBQ01017061">
    <property type="protein sequence ID" value="JAT22916.1"/>
    <property type="molecule type" value="Transcribed_RNA"/>
</dbReference>